<organism evidence="3">
    <name type="scientific">marine metagenome</name>
    <dbReference type="NCBI Taxonomy" id="408172"/>
    <lineage>
        <taxon>unclassified sequences</taxon>
        <taxon>metagenomes</taxon>
        <taxon>ecological metagenomes</taxon>
    </lineage>
</organism>
<keyword evidence="1" id="KW-0175">Coiled coil</keyword>
<feature type="non-terminal residue" evidence="3">
    <location>
        <position position="1"/>
    </location>
</feature>
<protein>
    <submittedName>
        <fullName evidence="3">Uncharacterized protein</fullName>
    </submittedName>
</protein>
<accession>A0A383ASG1</accession>
<reference evidence="3" key="1">
    <citation type="submission" date="2018-05" db="EMBL/GenBank/DDBJ databases">
        <authorList>
            <person name="Lanie J.A."/>
            <person name="Ng W.-L."/>
            <person name="Kazmierczak K.M."/>
            <person name="Andrzejewski T.M."/>
            <person name="Davidsen T.M."/>
            <person name="Wayne K.J."/>
            <person name="Tettelin H."/>
            <person name="Glass J.I."/>
            <person name="Rusch D."/>
            <person name="Podicherti R."/>
            <person name="Tsui H.-C.T."/>
            <person name="Winkler M.E."/>
        </authorList>
    </citation>
    <scope>NUCLEOTIDE SEQUENCE</scope>
</reference>
<feature type="coiled-coil region" evidence="1">
    <location>
        <begin position="101"/>
        <end position="140"/>
    </location>
</feature>
<keyword evidence="2" id="KW-1133">Transmembrane helix</keyword>
<evidence type="ECO:0000313" key="3">
    <source>
        <dbReference type="EMBL" id="SVE10068.1"/>
    </source>
</evidence>
<keyword evidence="2" id="KW-0472">Membrane</keyword>
<feature type="transmembrane region" description="Helical" evidence="2">
    <location>
        <begin position="43"/>
        <end position="61"/>
    </location>
</feature>
<evidence type="ECO:0000256" key="2">
    <source>
        <dbReference type="SAM" id="Phobius"/>
    </source>
</evidence>
<gene>
    <name evidence="3" type="ORF">METZ01_LOCUS462922</name>
</gene>
<keyword evidence="2" id="KW-0812">Transmembrane</keyword>
<dbReference type="EMBL" id="UINC01194130">
    <property type="protein sequence ID" value="SVE10068.1"/>
    <property type="molecule type" value="Genomic_DNA"/>
</dbReference>
<proteinExistence type="predicted"/>
<evidence type="ECO:0000256" key="1">
    <source>
        <dbReference type="SAM" id="Coils"/>
    </source>
</evidence>
<name>A0A383ASG1_9ZZZZ</name>
<sequence>ILYNLLMMELILFFLFLPFSSADLAPVEIPNMPPENYVPMDNMIAGTLWAMGVCSCVGIVCNHKKKVPIKVEPCEHDDYYETKNYYKIQIHDKQKPNKHKLNKLKNDLKEMMNAIKSLEDEIEEEEQEKYNKEKDKFNKENNISMDIPENIKYKFGKAPIRFKQNEKYYHGVNPSYYSSAAGAWDKTGNWTIDHIGCMFHYTNKNTKLPNPDLDTHEIEDFCLDCSYCTDKNKKKRKIFIYKCNGHEI</sequence>
<dbReference type="AlphaFoldDB" id="A0A383ASG1"/>